<evidence type="ECO:0000313" key="1">
    <source>
        <dbReference type="EMBL" id="SDT88136.1"/>
    </source>
</evidence>
<keyword evidence="2" id="KW-1185">Reference proteome</keyword>
<dbReference type="Proteomes" id="UP000243924">
    <property type="component" value="Chromosome I"/>
</dbReference>
<evidence type="ECO:0000313" key="2">
    <source>
        <dbReference type="Proteomes" id="UP000243924"/>
    </source>
</evidence>
<reference evidence="2" key="1">
    <citation type="submission" date="2016-10" db="EMBL/GenBank/DDBJ databases">
        <authorList>
            <person name="Varghese N."/>
            <person name="Submissions S."/>
        </authorList>
    </citation>
    <scope>NUCLEOTIDE SEQUENCE [LARGE SCALE GENOMIC DNA]</scope>
    <source>
        <strain evidence="2">CECT 8338</strain>
    </source>
</reference>
<dbReference type="STRING" id="1434072.SAMN05216210_0130"/>
<proteinExistence type="predicted"/>
<protein>
    <submittedName>
        <fullName evidence="1">Uncharacterized protein</fullName>
    </submittedName>
</protein>
<accession>A0A1H2DZ74</accession>
<sequence length="52" mass="5518">MTVRPELDIDQQFPAISLPALSGKTPGLGKSVEGQWQLAEVSSAPFRRPGPG</sequence>
<gene>
    <name evidence="1" type="ORF">SAMN05216210_0130</name>
</gene>
<organism evidence="1 2">
    <name type="scientific">Halopseudomonas salegens</name>
    <dbReference type="NCBI Taxonomy" id="1434072"/>
    <lineage>
        <taxon>Bacteria</taxon>
        <taxon>Pseudomonadati</taxon>
        <taxon>Pseudomonadota</taxon>
        <taxon>Gammaproteobacteria</taxon>
        <taxon>Pseudomonadales</taxon>
        <taxon>Pseudomonadaceae</taxon>
        <taxon>Halopseudomonas</taxon>
    </lineage>
</organism>
<dbReference type="EMBL" id="LT629787">
    <property type="protein sequence ID" value="SDT88136.1"/>
    <property type="molecule type" value="Genomic_DNA"/>
</dbReference>
<dbReference type="AlphaFoldDB" id="A0A1H2DZ74"/>
<name>A0A1H2DZ74_9GAMM</name>